<gene>
    <name evidence="4" type="ORF">ABID37_003195</name>
</gene>
<dbReference type="SUPFAM" id="SSF55729">
    <property type="entry name" value="Acyl-CoA N-acyltransferases (Nat)"/>
    <property type="match status" value="1"/>
</dbReference>
<protein>
    <submittedName>
        <fullName evidence="4">Ribosomal-protein-alanine N-acetyltransferase</fullName>
        <ecNumber evidence="4">2.3.1.267</ecNumber>
    </submittedName>
</protein>
<evidence type="ECO:0000256" key="2">
    <source>
        <dbReference type="ARBA" id="ARBA00023315"/>
    </source>
</evidence>
<reference evidence="4 5" key="1">
    <citation type="submission" date="2024-06" db="EMBL/GenBank/DDBJ databases">
        <title>Genomic Encyclopedia of Type Strains, Phase IV (KMG-IV): sequencing the most valuable type-strain genomes for metagenomic binning, comparative biology and taxonomic classification.</title>
        <authorList>
            <person name="Goeker M."/>
        </authorList>
    </citation>
    <scope>NUCLEOTIDE SEQUENCE [LARGE SCALE GENOMIC DNA]</scope>
    <source>
        <strain evidence="4 5">DSM 27865</strain>
    </source>
</reference>
<evidence type="ECO:0000259" key="3">
    <source>
        <dbReference type="PROSITE" id="PS51186"/>
    </source>
</evidence>
<dbReference type="InterPro" id="IPR050680">
    <property type="entry name" value="YpeA/RimI_acetyltransf"/>
</dbReference>
<dbReference type="EMBL" id="JBEPML010000011">
    <property type="protein sequence ID" value="MET3792972.1"/>
    <property type="molecule type" value="Genomic_DNA"/>
</dbReference>
<keyword evidence="2 4" id="KW-0012">Acyltransferase</keyword>
<keyword evidence="5" id="KW-1185">Reference proteome</keyword>
<feature type="domain" description="N-acetyltransferase" evidence="3">
    <location>
        <begin position="13"/>
        <end position="164"/>
    </location>
</feature>
<proteinExistence type="predicted"/>
<organism evidence="4 5">
    <name type="scientific">Aquamicrobium terrae</name>
    <dbReference type="NCBI Taxonomy" id="1324945"/>
    <lineage>
        <taxon>Bacteria</taxon>
        <taxon>Pseudomonadati</taxon>
        <taxon>Pseudomonadota</taxon>
        <taxon>Alphaproteobacteria</taxon>
        <taxon>Hyphomicrobiales</taxon>
        <taxon>Phyllobacteriaceae</taxon>
        <taxon>Aquamicrobium</taxon>
    </lineage>
</organism>
<dbReference type="PROSITE" id="PS51186">
    <property type="entry name" value="GNAT"/>
    <property type="match status" value="1"/>
</dbReference>
<dbReference type="InterPro" id="IPR016181">
    <property type="entry name" value="Acyl_CoA_acyltransferase"/>
</dbReference>
<dbReference type="Pfam" id="PF00583">
    <property type="entry name" value="Acetyltransf_1"/>
    <property type="match status" value="1"/>
</dbReference>
<dbReference type="Gene3D" id="3.40.630.30">
    <property type="match status" value="1"/>
</dbReference>
<dbReference type="PANTHER" id="PTHR43420:SF12">
    <property type="entry name" value="N-ACETYLTRANSFERASE DOMAIN-CONTAINING PROTEIN"/>
    <property type="match status" value="1"/>
</dbReference>
<evidence type="ECO:0000313" key="4">
    <source>
        <dbReference type="EMBL" id="MET3792972.1"/>
    </source>
</evidence>
<name>A0ABV2N488_9HYPH</name>
<accession>A0ABV2N488</accession>
<dbReference type="GO" id="GO:0008999">
    <property type="term" value="F:protein-N-terminal-alanine acetyltransferase activity"/>
    <property type="evidence" value="ECO:0007669"/>
    <property type="project" value="UniProtKB-EC"/>
</dbReference>
<comment type="caution">
    <text evidence="4">The sequence shown here is derived from an EMBL/GenBank/DDBJ whole genome shotgun (WGS) entry which is preliminary data.</text>
</comment>
<dbReference type="Proteomes" id="UP001549076">
    <property type="component" value="Unassembled WGS sequence"/>
</dbReference>
<evidence type="ECO:0000256" key="1">
    <source>
        <dbReference type="ARBA" id="ARBA00022679"/>
    </source>
</evidence>
<dbReference type="InterPro" id="IPR000182">
    <property type="entry name" value="GNAT_dom"/>
</dbReference>
<dbReference type="PANTHER" id="PTHR43420">
    <property type="entry name" value="ACETYLTRANSFERASE"/>
    <property type="match status" value="1"/>
</dbReference>
<sequence length="164" mass="18257">MRIPFLSSLRREYALQPLSVDDSAIAATLHAEGFSRPWADEEFASLLGQDTVFGFAAREVGRRGRGPVGFVLARLAAGEAEILTIVVARAHRRHGLGWQLMDAVLRELHAQRAEALFLEVDEANPAAIALYRRLGFREVGKRPNYYQSTENGPTGALVMRRDLR</sequence>
<dbReference type="RefSeq" id="WP_354196467.1">
    <property type="nucleotide sequence ID" value="NZ_JBEPML010000011.1"/>
</dbReference>
<keyword evidence="1 4" id="KW-0808">Transferase</keyword>
<evidence type="ECO:0000313" key="5">
    <source>
        <dbReference type="Proteomes" id="UP001549076"/>
    </source>
</evidence>
<dbReference type="EC" id="2.3.1.267" evidence="4"/>
<dbReference type="CDD" id="cd04301">
    <property type="entry name" value="NAT_SF"/>
    <property type="match status" value="1"/>
</dbReference>